<dbReference type="Pfam" id="PF06512">
    <property type="entry name" value="Na_trans_assoc"/>
    <property type="match status" value="1"/>
</dbReference>
<sequence length="1694" mass="192618">MAQALLVPPGPESFRYFTRDSLAAIEKRSAEEKAKKPKQEHTDDDDENGPKPNSDLEAGKTLPFIYGDIPPGMVSEPLEDLDPYYINKKTFIVLNKGKAIFRFSATSAFMQRFVIPALMHFRYTFTGIYTFESLIKILARGFCLEGFTFLRDPWNWLDFSVILMAYVTEFVNLGNVSALRTFRVLRALKTISVIPGLKTIVGALIQSVKKLSDVMILTVFCLSVFALIGLQLFMGNLRNKCLQWPPDNSTFEINVISYFNSTMDENGTFINTTVSTFNWKDYIEDETHFYILEGQRDALLCGNSSDAGQCPEGYICVKAGRNPNYGYTSFDTFSWAFLSLFRLMTQDFWENLYQLTLRAAGKTYMIFFVLVIFLGSFYLINLILAVVAMAYEEQNQATMEEAEQKEAEFQQMLEQLKKQQEEAQATAAVAAASVASRDFSGVGGLGELLESSSEASKLSSKSAKERRNRRKRRRQKEMSEAEDKGDIDKFPKSESEDSIRRKSFRFSTEGSQLTYEKRFTSPHQSLLSIRGSLFSPRRNSKTSIFSFRGRTRDIGSENDFADDEHSTLEDNESRRDSLFVPNRHGERRNSNISQASMSSRMVPALPANGKMHSAVDCNGVVSLVGGPSTLTSPTGQLLPEGTTTETEIRKRRLSSYQISMEMLEDSAARQRAMSIASILTNTMEELEESRQKCPPCWYRFANTFLIWDCWSPWLKVKHIVNLVVMDPFVDLAITICIVLNTLFMAMEHYPMTEQFSSVLSVGNLVFTGIFTAEMVLKIIAMDPYYYFQEGWNIFDGIIVSLSLMELGLANVEGLSVLRSFRLLRVFKLAKSWPTLNMLIKIIGNSVGALGNLTLVLAIIVFIFAVVGMQLFGKSYKECVCKISSDCVLPRWHMHDFFHSFLIVFRVLCGEWIETMWDCMEVAGQTMCLIVFMLVMVIGNLVVLNLFLALLLSSFSSDNLAATDDDNEMNNLQIAVARIQKGIDYIKKKIQEFIQKAFVRKQKALEEIKALEELNNKKDSCISNHTAVEISKDMNYLKDGNGTTSGVGTGSSVEKYVVDESDYMSFINNPGLTVTVPIAVGESDFENLNTEEFSSESDMEESKQKLNASSSSEGSTVDIAPPGEGEQAEIETEEALEPEACFTEGCVQKFPCCQVSIEDGKGKIWWNLRKTCYSIVEHNWFETFIVFMILLSSGALAFEDIYIEQRKTIKTMLEYADKVFTYIFILEMLLKWVAYGFQIYFTNAWCWLDFLIVDVSLVSLIANALGYSELGAIKSLRTLRALRPLRALSRFEGMRVVVNALVGAIPSIMNVLLVCLIFWLIFSIMGVNLFAGKFYHCVNTTTGEMFDVSDVNNYTQCEELIKNNQSARWKNVKVNFDNVGAGYLALLQVATFKGWMDIMYAAVDSRDVEDQPKYEDNLYMYLYFVIFIIFGSFFTLNLFIGVIIDNFNQQKKKISQDIFMTEEQKKYYNAMKKLGSKKPQKPIPRPNKFQGMVFDFVTKQVFDISIMILICLNMVTMMVETDDQSKEMETILSRINLVFIVLFTGEFVLKLISLRHYYFTIGWNIFDFVVVILSIVGMFLAEMIEKYFVSPTLFREEVSALIIQRAYRRYLLKLKVKKVSSIYNKNKNKEGDGLVIKETIIDKLNGNSTPEKTDESSSTTSPPSYDSVTKPDKEKYEKDKAEKNYKGKDVRENKK</sequence>
<dbReference type="FunFam" id="1.20.120.350:FF:000036">
    <property type="entry name" value="Voltage-dependent sodium channel SCN10A"/>
    <property type="match status" value="1"/>
</dbReference>
<feature type="domain" description="Ion transport" evidence="11">
    <location>
        <begin position="1499"/>
        <end position="1588"/>
    </location>
</feature>
<evidence type="ECO:0000259" key="11">
    <source>
        <dbReference type="Pfam" id="PF00520"/>
    </source>
</evidence>
<dbReference type="InterPro" id="IPR027359">
    <property type="entry name" value="Volt_channel_dom_sf"/>
</dbReference>
<evidence type="ECO:0000313" key="15">
    <source>
        <dbReference type="Ensembl" id="ENSPCLP00000010577.1"/>
    </source>
</evidence>
<feature type="transmembrane region" description="Helical" evidence="10">
    <location>
        <begin position="1500"/>
        <end position="1518"/>
    </location>
</feature>
<feature type="transmembrane region" description="Helical" evidence="10">
    <location>
        <begin position="1218"/>
        <end position="1240"/>
    </location>
</feature>
<dbReference type="InterPro" id="IPR005821">
    <property type="entry name" value="Ion_trans_dom"/>
</dbReference>
<keyword evidence="8" id="KW-0175">Coiled coil</keyword>
<comment type="subcellular location">
    <subcellularLocation>
        <location evidence="1">Cell membrane</location>
        <topology evidence="1">Multi-pass membrane protein</topology>
    </subcellularLocation>
</comment>
<feature type="region of interest" description="Disordered" evidence="9">
    <location>
        <begin position="456"/>
        <end position="503"/>
    </location>
</feature>
<dbReference type="FunFam" id="1.10.287.70:FF:000003">
    <property type="entry name" value="Sodium channel protein"/>
    <property type="match status" value="1"/>
</dbReference>
<feature type="domain" description="Ion transport" evidence="11">
    <location>
        <begin position="116"/>
        <end position="398"/>
    </location>
</feature>
<feature type="transmembrane region" description="Helical" evidence="10">
    <location>
        <begin position="1246"/>
        <end position="1266"/>
    </location>
</feature>
<feature type="transmembrane region" description="Helical" evidence="10">
    <location>
        <begin position="758"/>
        <end position="781"/>
    </location>
</feature>
<feature type="transmembrane region" description="Helical" evidence="10">
    <location>
        <begin position="1295"/>
        <end position="1321"/>
    </location>
</feature>
<evidence type="ECO:0000256" key="10">
    <source>
        <dbReference type="SAM" id="Phobius"/>
    </source>
</evidence>
<evidence type="ECO:0000256" key="5">
    <source>
        <dbReference type="ARBA" id="ARBA00022989"/>
    </source>
</evidence>
<feature type="compositionally biased region" description="Basic and acidic residues" evidence="9">
    <location>
        <begin position="28"/>
        <end position="41"/>
    </location>
</feature>
<feature type="region of interest" description="Disordered" evidence="9">
    <location>
        <begin position="554"/>
        <end position="597"/>
    </location>
</feature>
<organism evidence="15 16">
    <name type="scientific">Phasianus colchicus</name>
    <name type="common">Common pheasant</name>
    <dbReference type="NCBI Taxonomy" id="9054"/>
    <lineage>
        <taxon>Eukaryota</taxon>
        <taxon>Metazoa</taxon>
        <taxon>Chordata</taxon>
        <taxon>Craniata</taxon>
        <taxon>Vertebrata</taxon>
        <taxon>Euteleostomi</taxon>
        <taxon>Archelosauria</taxon>
        <taxon>Archosauria</taxon>
        <taxon>Dinosauria</taxon>
        <taxon>Saurischia</taxon>
        <taxon>Theropoda</taxon>
        <taxon>Coelurosauria</taxon>
        <taxon>Aves</taxon>
        <taxon>Neognathae</taxon>
        <taxon>Galloanserae</taxon>
        <taxon>Galliformes</taxon>
        <taxon>Phasianidae</taxon>
        <taxon>Phasianinae</taxon>
        <taxon>Phasianus</taxon>
    </lineage>
</organism>
<keyword evidence="3 10" id="KW-0812">Transmembrane</keyword>
<dbReference type="GO" id="GO:0019228">
    <property type="term" value="P:neuronal action potential"/>
    <property type="evidence" value="ECO:0007669"/>
    <property type="project" value="TreeGrafter"/>
</dbReference>
<evidence type="ECO:0000259" key="12">
    <source>
        <dbReference type="Pfam" id="PF06512"/>
    </source>
</evidence>
<feature type="domain" description="Ion transport" evidence="11">
    <location>
        <begin position="727"/>
        <end position="958"/>
    </location>
</feature>
<evidence type="ECO:0000256" key="3">
    <source>
        <dbReference type="ARBA" id="ARBA00022692"/>
    </source>
</evidence>
<reference evidence="15" key="1">
    <citation type="submission" date="2025-08" db="UniProtKB">
        <authorList>
            <consortium name="Ensembl"/>
        </authorList>
    </citation>
    <scope>IDENTIFICATION</scope>
</reference>
<name>A0A669PPB7_PHACC</name>
<feature type="transmembrane region" description="Helical" evidence="10">
    <location>
        <begin position="191"/>
        <end position="208"/>
    </location>
</feature>
<dbReference type="PANTHER" id="PTHR10037">
    <property type="entry name" value="VOLTAGE-GATED CATION CHANNEL CALCIUM AND SODIUM"/>
    <property type="match status" value="1"/>
</dbReference>
<proteinExistence type="predicted"/>
<evidence type="ECO:0000259" key="14">
    <source>
        <dbReference type="Pfam" id="PF24609"/>
    </source>
</evidence>
<evidence type="ECO:0000256" key="6">
    <source>
        <dbReference type="ARBA" id="ARBA00023136"/>
    </source>
</evidence>
<dbReference type="FunFam" id="1.20.120.350:FF:000003">
    <property type="entry name" value="Voltage-dependent sodium channel"/>
    <property type="match status" value="1"/>
</dbReference>
<keyword evidence="5 10" id="KW-1133">Transmembrane helix</keyword>
<dbReference type="InterPro" id="IPR058542">
    <property type="entry name" value="IQ_SCN5A_C"/>
</dbReference>
<feature type="transmembrane region" description="Helical" evidence="10">
    <location>
        <begin position="838"/>
        <end position="866"/>
    </location>
</feature>
<dbReference type="GO" id="GO:0005248">
    <property type="term" value="F:voltage-gated sodium channel activity"/>
    <property type="evidence" value="ECO:0007669"/>
    <property type="project" value="InterPro"/>
</dbReference>
<feature type="region of interest" description="Disordered" evidence="9">
    <location>
        <begin position="1644"/>
        <end position="1694"/>
    </location>
</feature>
<dbReference type="GO" id="GO:0086010">
    <property type="term" value="P:membrane depolarization during action potential"/>
    <property type="evidence" value="ECO:0007669"/>
    <property type="project" value="TreeGrafter"/>
</dbReference>
<feature type="transmembrane region" description="Helical" evidence="10">
    <location>
        <begin position="1179"/>
        <end position="1197"/>
    </location>
</feature>
<keyword evidence="16" id="KW-1185">Reference proteome</keyword>
<feature type="compositionally biased region" description="Basic and acidic residues" evidence="9">
    <location>
        <begin position="1668"/>
        <end position="1694"/>
    </location>
</feature>
<dbReference type="Gene3D" id="1.20.120.350">
    <property type="entry name" value="Voltage-gated potassium channels. Chain C"/>
    <property type="match status" value="4"/>
</dbReference>
<evidence type="ECO:0000256" key="8">
    <source>
        <dbReference type="SAM" id="Coils"/>
    </source>
</evidence>
<feature type="coiled-coil region" evidence="8">
    <location>
        <begin position="388"/>
        <end position="433"/>
    </location>
</feature>
<dbReference type="Pfam" id="PF24609">
    <property type="entry name" value="IQ_SCN5A_C"/>
    <property type="match status" value="1"/>
</dbReference>
<evidence type="ECO:0000256" key="9">
    <source>
        <dbReference type="SAM" id="MobiDB-lite"/>
    </source>
</evidence>
<feature type="transmembrane region" description="Helical" evidence="10">
    <location>
        <begin position="728"/>
        <end position="746"/>
    </location>
</feature>
<dbReference type="InterPro" id="IPR010526">
    <property type="entry name" value="Na_trans_assoc_dom"/>
</dbReference>
<dbReference type="Ensembl" id="ENSPCLT00000014230.1">
    <property type="protein sequence ID" value="ENSPCLP00000010577.1"/>
    <property type="gene ID" value="ENSPCLG00000008723.1"/>
</dbReference>
<evidence type="ECO:0000256" key="7">
    <source>
        <dbReference type="ARBA" id="ARBA00023157"/>
    </source>
</evidence>
<feature type="domain" description="Ion transport" evidence="11">
    <location>
        <begin position="1177"/>
        <end position="1452"/>
    </location>
</feature>
<evidence type="ECO:0000256" key="2">
    <source>
        <dbReference type="ARBA" id="ARBA00022475"/>
    </source>
</evidence>
<feature type="region of interest" description="Disordered" evidence="9">
    <location>
        <begin position="1090"/>
        <end position="1133"/>
    </location>
</feature>
<dbReference type="InterPro" id="IPR044564">
    <property type="entry name" value="Na_chnl_inactivation_gate"/>
</dbReference>
<dbReference type="FunFam" id="1.20.120.350:FF:000002">
    <property type="entry name" value="Sodium channel protein"/>
    <property type="match status" value="1"/>
</dbReference>
<feature type="transmembrane region" description="Helical" evidence="10">
    <location>
        <begin position="1530"/>
        <end position="1548"/>
    </location>
</feature>
<dbReference type="PANTHER" id="PTHR10037:SF237">
    <property type="entry name" value="SODIUM CHANNEL PROTEIN TYPE 3 SUBUNIT ALPHA"/>
    <property type="match status" value="1"/>
</dbReference>
<dbReference type="Proteomes" id="UP000472261">
    <property type="component" value="Unplaced"/>
</dbReference>
<dbReference type="Pfam" id="PF11933">
    <property type="entry name" value="Na_trans_cytopl"/>
    <property type="match status" value="1"/>
</dbReference>
<feature type="domain" description="Sodium ion transport-associated" evidence="12">
    <location>
        <begin position="965"/>
        <end position="1172"/>
    </location>
</feature>
<feature type="compositionally biased region" description="Polar residues" evidence="9">
    <location>
        <begin position="1104"/>
        <end position="1114"/>
    </location>
</feature>
<feature type="transmembrane region" description="Helical" evidence="10">
    <location>
        <begin position="1560"/>
        <end position="1580"/>
    </location>
</feature>
<feature type="region of interest" description="Disordered" evidence="9">
    <location>
        <begin position="28"/>
        <end position="61"/>
    </location>
</feature>
<dbReference type="GO" id="GO:0001518">
    <property type="term" value="C:voltage-gated sodium channel complex"/>
    <property type="evidence" value="ECO:0007669"/>
    <property type="project" value="InterPro"/>
</dbReference>
<evidence type="ECO:0000256" key="4">
    <source>
        <dbReference type="ARBA" id="ARBA00022737"/>
    </source>
</evidence>
<keyword evidence="4" id="KW-0677">Repeat</keyword>
<feature type="domain" description="SCN5A-like C-terminal IQ motif" evidence="14">
    <location>
        <begin position="1594"/>
        <end position="1620"/>
    </location>
</feature>
<keyword evidence="2" id="KW-1003">Cell membrane</keyword>
<feature type="transmembrane region" description="Helical" evidence="10">
    <location>
        <begin position="214"/>
        <end position="234"/>
    </location>
</feature>
<keyword evidence="7" id="KW-1015">Disulfide bond</keyword>
<dbReference type="Pfam" id="PF00520">
    <property type="entry name" value="Ion_trans"/>
    <property type="match status" value="4"/>
</dbReference>
<dbReference type="FunFam" id="1.20.120.350:FF:000004">
    <property type="entry name" value="Sodium channel protein"/>
    <property type="match status" value="1"/>
</dbReference>
<feature type="compositionally biased region" description="Basic and acidic residues" evidence="9">
    <location>
        <begin position="563"/>
        <end position="589"/>
    </location>
</feature>
<feature type="transmembrane region" description="Helical" evidence="10">
    <location>
        <begin position="159"/>
        <end position="179"/>
    </location>
</feature>
<feature type="transmembrane region" description="Helical" evidence="10">
    <location>
        <begin position="364"/>
        <end position="391"/>
    </location>
</feature>
<feature type="compositionally biased region" description="Basic residues" evidence="9">
    <location>
        <begin position="464"/>
        <end position="475"/>
    </location>
</feature>
<evidence type="ECO:0000259" key="13">
    <source>
        <dbReference type="Pfam" id="PF11933"/>
    </source>
</evidence>
<dbReference type="CDD" id="cd13433">
    <property type="entry name" value="Na_channel_gate"/>
    <property type="match status" value="1"/>
</dbReference>
<dbReference type="InterPro" id="IPR043203">
    <property type="entry name" value="VGCC_Ca_Na"/>
</dbReference>
<feature type="compositionally biased region" description="Basic and acidic residues" evidence="9">
    <location>
        <begin position="476"/>
        <end position="500"/>
    </location>
</feature>
<evidence type="ECO:0000256" key="1">
    <source>
        <dbReference type="ARBA" id="ARBA00004651"/>
    </source>
</evidence>
<dbReference type="SUPFAM" id="SSF81324">
    <property type="entry name" value="Voltage-gated potassium channels"/>
    <property type="match status" value="4"/>
</dbReference>
<feature type="transmembrane region" description="Helical" evidence="10">
    <location>
        <begin position="928"/>
        <end position="951"/>
    </location>
</feature>
<feature type="domain" description="Voltage-gated Na+ ion channel cytoplasmic" evidence="13">
    <location>
        <begin position="525"/>
        <end position="677"/>
    </location>
</feature>
<dbReference type="FunFam" id="1.10.287.70:FF:000006">
    <property type="entry name" value="Sodium channel protein"/>
    <property type="match status" value="1"/>
</dbReference>
<dbReference type="Gene3D" id="1.10.287.70">
    <property type="match status" value="3"/>
</dbReference>
<dbReference type="InterPro" id="IPR024583">
    <property type="entry name" value="Na_trans_cytopl"/>
</dbReference>
<evidence type="ECO:0000313" key="16">
    <source>
        <dbReference type="Proteomes" id="UP000472261"/>
    </source>
</evidence>
<accession>A0A669PPB7</accession>
<reference evidence="15" key="2">
    <citation type="submission" date="2025-09" db="UniProtKB">
        <authorList>
            <consortium name="Ensembl"/>
        </authorList>
    </citation>
    <scope>IDENTIFICATION</scope>
</reference>
<feature type="compositionally biased region" description="Low complexity" evidence="9">
    <location>
        <begin position="1655"/>
        <end position="1666"/>
    </location>
</feature>
<feature type="transmembrane region" description="Helical" evidence="10">
    <location>
        <begin position="1419"/>
        <end position="1443"/>
    </location>
</feature>
<keyword evidence="6 10" id="KW-0472">Membrane</keyword>
<protein>
    <submittedName>
        <fullName evidence="15">Sodium voltage-gated channel alpha subunit 3</fullName>
    </submittedName>
</protein>